<proteinExistence type="predicted"/>
<dbReference type="KEGG" id="pnl:PNK_0141"/>
<dbReference type="Proteomes" id="UP000069902">
    <property type="component" value="Chromosome cPNK"/>
</dbReference>
<keyword evidence="2" id="KW-0472">Membrane</keyword>
<feature type="transmembrane region" description="Helical" evidence="2">
    <location>
        <begin position="93"/>
        <end position="114"/>
    </location>
</feature>
<evidence type="ECO:0000313" key="4">
    <source>
        <dbReference type="Proteomes" id="UP000069902"/>
    </source>
</evidence>
<protein>
    <submittedName>
        <fullName evidence="3">Conserved membrane protein</fullName>
    </submittedName>
</protein>
<name>A0A0U5EPC5_9BACT</name>
<feature type="transmembrane region" description="Helical" evidence="2">
    <location>
        <begin position="126"/>
        <end position="145"/>
    </location>
</feature>
<organism evidence="3 4">
    <name type="scientific">Candidatus Protochlamydia naegleriophila</name>
    <dbReference type="NCBI Taxonomy" id="389348"/>
    <lineage>
        <taxon>Bacteria</taxon>
        <taxon>Pseudomonadati</taxon>
        <taxon>Chlamydiota</taxon>
        <taxon>Chlamydiia</taxon>
        <taxon>Parachlamydiales</taxon>
        <taxon>Parachlamydiaceae</taxon>
        <taxon>Candidatus Protochlamydia</taxon>
    </lineage>
</organism>
<dbReference type="PATRIC" id="fig|389348.3.peg.163"/>
<keyword evidence="2" id="KW-1133">Transmembrane helix</keyword>
<dbReference type="RefSeq" id="WP_059059668.1">
    <property type="nucleotide sequence ID" value="NZ_LN879502.1"/>
</dbReference>
<accession>A0A0U5EPC5</accession>
<dbReference type="AlphaFoldDB" id="A0A0U5EPC5"/>
<dbReference type="EMBL" id="LN879502">
    <property type="protein sequence ID" value="CUI15779.1"/>
    <property type="molecule type" value="Genomic_DNA"/>
</dbReference>
<keyword evidence="2" id="KW-0812">Transmembrane</keyword>
<dbReference type="InParanoid" id="A0A0U5EPC5"/>
<sequence length="151" mass="17211">MSAVPQKKLCWNCEGNVSKEIDNCPYCGVYLHADADDSSWSPSYRSSPKEDIPTPLYQVKPQSDSEEQVSKQEQATLSAVVTWAHLKKDVLPLLLLMAGSIFFLFGIVLFLFSQEGTLTLQWQEHYWTYFLGLSVPFIFIGWKLLQQLEAD</sequence>
<gene>
    <name evidence="3" type="ORF">PNK_0141</name>
</gene>
<feature type="region of interest" description="Disordered" evidence="1">
    <location>
        <begin position="38"/>
        <end position="57"/>
    </location>
</feature>
<evidence type="ECO:0000256" key="2">
    <source>
        <dbReference type="SAM" id="Phobius"/>
    </source>
</evidence>
<keyword evidence="4" id="KW-1185">Reference proteome</keyword>
<reference evidence="4" key="1">
    <citation type="submission" date="2015-09" db="EMBL/GenBank/DDBJ databases">
        <authorList>
            <person name="Bertelli C."/>
        </authorList>
    </citation>
    <scope>NUCLEOTIDE SEQUENCE [LARGE SCALE GENOMIC DNA]</scope>
    <source>
        <strain evidence="4">KNic</strain>
    </source>
</reference>
<evidence type="ECO:0000313" key="3">
    <source>
        <dbReference type="EMBL" id="CUI15779.1"/>
    </source>
</evidence>
<evidence type="ECO:0000256" key="1">
    <source>
        <dbReference type="SAM" id="MobiDB-lite"/>
    </source>
</evidence>